<dbReference type="EMBL" id="JAYMYR010000011">
    <property type="protein sequence ID" value="KAK7332985.1"/>
    <property type="molecule type" value="Genomic_DNA"/>
</dbReference>
<dbReference type="Proteomes" id="UP001374584">
    <property type="component" value="Unassembled WGS sequence"/>
</dbReference>
<reference evidence="1 2" key="1">
    <citation type="submission" date="2024-01" db="EMBL/GenBank/DDBJ databases">
        <title>The genomes of 5 underutilized Papilionoideae crops provide insights into root nodulation and disease resistanc.</title>
        <authorList>
            <person name="Jiang F."/>
        </authorList>
    </citation>
    <scope>NUCLEOTIDE SEQUENCE [LARGE SCALE GENOMIC DNA]</scope>
    <source>
        <strain evidence="1">JINMINGXINNONG_FW02</strain>
        <tissue evidence="1">Leaves</tissue>
    </source>
</reference>
<protein>
    <submittedName>
        <fullName evidence="1">Uncharacterized protein</fullName>
    </submittedName>
</protein>
<evidence type="ECO:0000313" key="1">
    <source>
        <dbReference type="EMBL" id="KAK7332985.1"/>
    </source>
</evidence>
<gene>
    <name evidence="1" type="ORF">VNO80_29745</name>
</gene>
<accession>A0AAN9LBH5</accession>
<comment type="caution">
    <text evidence="1">The sequence shown here is derived from an EMBL/GenBank/DDBJ whole genome shotgun (WGS) entry which is preliminary data.</text>
</comment>
<proteinExistence type="predicted"/>
<sequence>MRAVHFSLIPHLSGESKDTLLQGRPTLEEYISCLKSTVGLGILVGAVGIGEEEDDLTTLVVEPGKNNKDLDRARPKIMISSGKLFGPAYPQESNQKLKAMFAPKIIWFFLSSLVHVGQPSDLREFKPVPVNSVDEVEVNVAGTHEEAKHTRKVPVIMKL</sequence>
<evidence type="ECO:0000313" key="2">
    <source>
        <dbReference type="Proteomes" id="UP001374584"/>
    </source>
</evidence>
<keyword evidence="2" id="KW-1185">Reference proteome</keyword>
<dbReference type="AlphaFoldDB" id="A0AAN9LBH5"/>
<organism evidence="1 2">
    <name type="scientific">Phaseolus coccineus</name>
    <name type="common">Scarlet runner bean</name>
    <name type="synonym">Phaseolus multiflorus</name>
    <dbReference type="NCBI Taxonomy" id="3886"/>
    <lineage>
        <taxon>Eukaryota</taxon>
        <taxon>Viridiplantae</taxon>
        <taxon>Streptophyta</taxon>
        <taxon>Embryophyta</taxon>
        <taxon>Tracheophyta</taxon>
        <taxon>Spermatophyta</taxon>
        <taxon>Magnoliopsida</taxon>
        <taxon>eudicotyledons</taxon>
        <taxon>Gunneridae</taxon>
        <taxon>Pentapetalae</taxon>
        <taxon>rosids</taxon>
        <taxon>fabids</taxon>
        <taxon>Fabales</taxon>
        <taxon>Fabaceae</taxon>
        <taxon>Papilionoideae</taxon>
        <taxon>50 kb inversion clade</taxon>
        <taxon>NPAAA clade</taxon>
        <taxon>indigoferoid/millettioid clade</taxon>
        <taxon>Phaseoleae</taxon>
        <taxon>Phaseolus</taxon>
    </lineage>
</organism>
<name>A0AAN9LBH5_PHACN</name>